<protein>
    <submittedName>
        <fullName evidence="1">TfoX family protein</fullName>
    </submittedName>
</protein>
<dbReference type="Proteomes" id="UP000307720">
    <property type="component" value="Unassembled WGS sequence"/>
</dbReference>
<evidence type="ECO:0000313" key="1">
    <source>
        <dbReference type="EMBL" id="TGY00851.1"/>
    </source>
</evidence>
<reference evidence="1" key="1">
    <citation type="submission" date="2019-04" db="EMBL/GenBank/DDBJ databases">
        <title>Microbes associate with the intestines of laboratory mice.</title>
        <authorList>
            <person name="Navarre W."/>
            <person name="Wong E."/>
            <person name="Huang K."/>
            <person name="Tropini C."/>
            <person name="Ng K."/>
            <person name="Yu B."/>
        </authorList>
    </citation>
    <scope>NUCLEOTIDE SEQUENCE</scope>
    <source>
        <strain evidence="1">NM72_1-8</strain>
    </source>
</reference>
<gene>
    <name evidence="1" type="ORF">E5357_01395</name>
</gene>
<sequence length="108" mass="12478">MASKIEFVEFMADQLREAGTITYKKMFGEYGLYCNGKIFAVICDDQFYIKITETGQKLCPHLPEAPPYKGAKNYFLVEDVENREMLTKLVAATYAELPEPRPKKRKKE</sequence>
<name>A0AC61R4I6_9FIRM</name>
<dbReference type="EMBL" id="SRZB01000001">
    <property type="protein sequence ID" value="TGY00851.1"/>
    <property type="molecule type" value="Genomic_DNA"/>
</dbReference>
<comment type="caution">
    <text evidence="1">The sequence shown here is derived from an EMBL/GenBank/DDBJ whole genome shotgun (WGS) entry which is preliminary data.</text>
</comment>
<keyword evidence="2" id="KW-1185">Reference proteome</keyword>
<organism evidence="1 2">
    <name type="scientific">Hominisplanchenecus murintestinalis</name>
    <dbReference type="NCBI Taxonomy" id="2941517"/>
    <lineage>
        <taxon>Bacteria</taxon>
        <taxon>Bacillati</taxon>
        <taxon>Bacillota</taxon>
        <taxon>Clostridia</taxon>
        <taxon>Lachnospirales</taxon>
        <taxon>Lachnospiraceae</taxon>
        <taxon>Hominisplanchenecus</taxon>
    </lineage>
</organism>
<accession>A0AC61R4I6</accession>
<evidence type="ECO:0000313" key="2">
    <source>
        <dbReference type="Proteomes" id="UP000307720"/>
    </source>
</evidence>
<proteinExistence type="predicted"/>